<sequence>LHRHGHDQRAERQVKGRRTGQHPDGRIRPHRRHRGGRAVPRQPRRAVRHGPSVDGRWRDGDV</sequence>
<feature type="non-terminal residue" evidence="2">
    <location>
        <position position="1"/>
    </location>
</feature>
<organism evidence="2">
    <name type="scientific">marine metagenome</name>
    <dbReference type="NCBI Taxonomy" id="408172"/>
    <lineage>
        <taxon>unclassified sequences</taxon>
        <taxon>metagenomes</taxon>
        <taxon>ecological metagenomes</taxon>
    </lineage>
</organism>
<evidence type="ECO:0000313" key="2">
    <source>
        <dbReference type="EMBL" id="SVC49232.1"/>
    </source>
</evidence>
<feature type="non-terminal residue" evidence="2">
    <location>
        <position position="62"/>
    </location>
</feature>
<dbReference type="EMBL" id="UINC01094195">
    <property type="protein sequence ID" value="SVC49232.1"/>
    <property type="molecule type" value="Genomic_DNA"/>
</dbReference>
<feature type="compositionally biased region" description="Basic residues" evidence="1">
    <location>
        <begin position="28"/>
        <end position="48"/>
    </location>
</feature>
<feature type="region of interest" description="Disordered" evidence="1">
    <location>
        <begin position="1"/>
        <end position="62"/>
    </location>
</feature>
<reference evidence="2" key="1">
    <citation type="submission" date="2018-05" db="EMBL/GenBank/DDBJ databases">
        <authorList>
            <person name="Lanie J.A."/>
            <person name="Ng W.-L."/>
            <person name="Kazmierczak K.M."/>
            <person name="Andrzejewski T.M."/>
            <person name="Davidsen T.M."/>
            <person name="Wayne K.J."/>
            <person name="Tettelin H."/>
            <person name="Glass J.I."/>
            <person name="Rusch D."/>
            <person name="Podicherti R."/>
            <person name="Tsui H.-C.T."/>
            <person name="Winkler M.E."/>
        </authorList>
    </citation>
    <scope>NUCLEOTIDE SEQUENCE</scope>
</reference>
<dbReference type="AlphaFoldDB" id="A0A382MP68"/>
<evidence type="ECO:0000256" key="1">
    <source>
        <dbReference type="SAM" id="MobiDB-lite"/>
    </source>
</evidence>
<proteinExistence type="predicted"/>
<accession>A0A382MP68</accession>
<protein>
    <submittedName>
        <fullName evidence="2">Uncharacterized protein</fullName>
    </submittedName>
</protein>
<gene>
    <name evidence="2" type="ORF">METZ01_LOCUS302086</name>
</gene>
<name>A0A382MP68_9ZZZZ</name>